<evidence type="ECO:0000256" key="5">
    <source>
        <dbReference type="ARBA" id="ARBA00022679"/>
    </source>
</evidence>
<dbReference type="PANTHER" id="PTHR12413:SF2">
    <property type="entry name" value="DOLICHYL PYROPHOSPHATE GLC1MAN9GLCNAC2 ALPHA-1,3-GLUCOSYLTRANSFERASE-RELATED"/>
    <property type="match status" value="1"/>
</dbReference>
<keyword evidence="9 11" id="KW-0472">Membrane</keyword>
<comment type="similarity">
    <text evidence="3 11">Belongs to the ALG6/ALG8 glucosyltransferase family.</text>
</comment>
<dbReference type="UniPathway" id="UPA00378"/>
<evidence type="ECO:0000256" key="11">
    <source>
        <dbReference type="RuleBase" id="RU363110"/>
    </source>
</evidence>
<name>A0A2P4QXN9_RHIID</name>
<protein>
    <recommendedName>
        <fullName evidence="11">Alpha-1,3-glucosyltransferase</fullName>
        <ecNumber evidence="11">2.4.1.-</ecNumber>
    </recommendedName>
</protein>
<evidence type="ECO:0000256" key="2">
    <source>
        <dbReference type="ARBA" id="ARBA00004922"/>
    </source>
</evidence>
<keyword evidence="13" id="KW-1185">Reference proteome</keyword>
<proteinExistence type="inferred from homology"/>
<dbReference type="EC" id="2.4.1.-" evidence="11"/>
<evidence type="ECO:0000256" key="8">
    <source>
        <dbReference type="ARBA" id="ARBA00022989"/>
    </source>
</evidence>
<dbReference type="PANTHER" id="PTHR12413">
    <property type="entry name" value="DOLICHYL GLYCOSYLTRANSFERASE"/>
    <property type="match status" value="1"/>
</dbReference>
<sequence length="171" mass="19911">LINFKHIFLYLVPAYFVILLRHYYIFFFLGVSVIIIFLLSFGPFIIMRQLGQVLSRLFLFKRRFCHAYWAPNFWALYSAADLAKLLGWTLNESAIGSITSGLIEDVNSALLPQVKANHTFILILILQMISLVKSWEASKLQKFSRIINIKRIFFFSIRMTCSRKSNLISYG</sequence>
<reference evidence="12 13" key="2">
    <citation type="journal article" date="2018" name="New Phytol.">
        <title>High intraspecific genome diversity in the model arbuscular mycorrhizal symbiont Rhizophagus irregularis.</title>
        <authorList>
            <person name="Chen E.C.H."/>
            <person name="Morin E."/>
            <person name="Beaudet D."/>
            <person name="Noel J."/>
            <person name="Yildirir G."/>
            <person name="Ndikumana S."/>
            <person name="Charron P."/>
            <person name="St-Onge C."/>
            <person name="Giorgi J."/>
            <person name="Kruger M."/>
            <person name="Marton T."/>
            <person name="Ropars J."/>
            <person name="Grigoriev I.V."/>
            <person name="Hainaut M."/>
            <person name="Henrissat B."/>
            <person name="Roux C."/>
            <person name="Martin F."/>
            <person name="Corradi N."/>
        </authorList>
    </citation>
    <scope>NUCLEOTIDE SEQUENCE [LARGE SCALE GENOMIC DNA]</scope>
    <source>
        <strain evidence="12 13">DAOM 197198</strain>
    </source>
</reference>
<comment type="caution">
    <text evidence="11">Lacks conserved residue(s) required for the propagation of feature annotation.</text>
</comment>
<keyword evidence="6 11" id="KW-0812">Transmembrane</keyword>
<feature type="transmembrane region" description="Helical" evidence="11">
    <location>
        <begin position="23"/>
        <end position="46"/>
    </location>
</feature>
<keyword evidence="5 11" id="KW-0808">Transferase</keyword>
<comment type="pathway">
    <text evidence="2 11">Protein modification; protein glycosylation.</text>
</comment>
<feature type="non-terminal residue" evidence="12">
    <location>
        <position position="1"/>
    </location>
</feature>
<organism evidence="12 13">
    <name type="scientific">Rhizophagus irregularis (strain DAOM 181602 / DAOM 197198 / MUCL 43194)</name>
    <name type="common">Arbuscular mycorrhizal fungus</name>
    <name type="synonym">Glomus intraradices</name>
    <dbReference type="NCBI Taxonomy" id="747089"/>
    <lineage>
        <taxon>Eukaryota</taxon>
        <taxon>Fungi</taxon>
        <taxon>Fungi incertae sedis</taxon>
        <taxon>Mucoromycota</taxon>
        <taxon>Glomeromycotina</taxon>
        <taxon>Glomeromycetes</taxon>
        <taxon>Glomerales</taxon>
        <taxon>Glomeraceae</taxon>
        <taxon>Rhizophagus</taxon>
    </lineage>
</organism>
<evidence type="ECO:0000313" key="13">
    <source>
        <dbReference type="Proteomes" id="UP000018888"/>
    </source>
</evidence>
<evidence type="ECO:0000256" key="6">
    <source>
        <dbReference type="ARBA" id="ARBA00022692"/>
    </source>
</evidence>
<dbReference type="AlphaFoldDB" id="A0A2P4QXN9"/>
<gene>
    <name evidence="12" type="ORF">GLOIN_2v1820563</name>
</gene>
<evidence type="ECO:0000313" key="12">
    <source>
        <dbReference type="EMBL" id="POG82365.1"/>
    </source>
</evidence>
<evidence type="ECO:0000256" key="10">
    <source>
        <dbReference type="ARBA" id="ARBA00047346"/>
    </source>
</evidence>
<keyword evidence="8 11" id="KW-1133">Transmembrane helix</keyword>
<evidence type="ECO:0000256" key="9">
    <source>
        <dbReference type="ARBA" id="ARBA00023136"/>
    </source>
</evidence>
<dbReference type="GO" id="GO:0005789">
    <property type="term" value="C:endoplasmic reticulum membrane"/>
    <property type="evidence" value="ECO:0007669"/>
    <property type="project" value="UniProtKB-SubCell"/>
</dbReference>
<dbReference type="Proteomes" id="UP000018888">
    <property type="component" value="Unassembled WGS sequence"/>
</dbReference>
<evidence type="ECO:0000256" key="7">
    <source>
        <dbReference type="ARBA" id="ARBA00022824"/>
    </source>
</evidence>
<accession>A0A2P4QXN9</accession>
<evidence type="ECO:0000256" key="1">
    <source>
        <dbReference type="ARBA" id="ARBA00004477"/>
    </source>
</evidence>
<keyword evidence="7 11" id="KW-0256">Endoplasmic reticulum</keyword>
<comment type="subcellular location">
    <subcellularLocation>
        <location evidence="1 11">Endoplasmic reticulum membrane</location>
        <topology evidence="1 11">Multi-pass membrane protein</topology>
    </subcellularLocation>
</comment>
<dbReference type="GO" id="GO:0042283">
    <property type="term" value="F:dolichyl pyrophosphate Glc1Man9GlcNAc2 alpha-1,3-glucosyltransferase activity"/>
    <property type="evidence" value="ECO:0007669"/>
    <property type="project" value="UniProtKB-EC"/>
</dbReference>
<comment type="catalytic activity">
    <reaction evidence="10">
        <text>an alpha-D-Glc-(1-&gt;3)-alpha-D-Man-(1-&gt;2)-alpha-D-Man-(1-&gt;2)-alpha-D-Man-(1-&gt;3)-[alpha-D-Man-(1-&gt;2)-alpha-D-Man-(1-&gt;3)-[alpha-D-Man-(1-&gt;2)-alpha-D-Man-(1-&gt;6)]-alpha-D-Man-(1-&gt;6)]-beta-D-Man-(1-&gt;4)-beta-D-GlcNAc-(1-&gt;4)-alpha-D-GlcNAc-diphospho-di-trans,poly-cis-dolichol + a di-trans,poly-cis-dolichyl beta-D-glucosyl phosphate = an alpha-D-Glc-(1-&gt;3)-alpha-D-Glc-(1-&gt;3)-alpha-D-Man-(1-&gt;2)-alpha-D-Man-(1-&gt;2)-alpha-D-Man-(1-&gt;3)-[alpha-D-Man-(1-&gt;2)-alpha-D-Man-(1-&gt;3)-[alpha-D-Man-(1-&gt;2)-alpha-D-Man-(1-&gt;6)]-alpha-D-Man-(1-&gt;6)]-beta-D-Man-(1-&gt;4)-beta-D-GlcNAc-(1-&gt;4)-alpha-D-GlcNAc-diphospho-di-trans,poly-cis-dolichol + a di-trans,poly-cis-dolichyl phosphate + H(+)</text>
        <dbReference type="Rhea" id="RHEA:31307"/>
        <dbReference type="Rhea" id="RHEA-COMP:19498"/>
        <dbReference type="Rhea" id="RHEA-COMP:19502"/>
        <dbReference type="Rhea" id="RHEA-COMP:19521"/>
        <dbReference type="Rhea" id="RHEA-COMP:19522"/>
        <dbReference type="ChEBI" id="CHEBI:15378"/>
        <dbReference type="ChEBI" id="CHEBI:57525"/>
        <dbReference type="ChEBI" id="CHEBI:57683"/>
        <dbReference type="ChEBI" id="CHEBI:132521"/>
        <dbReference type="ChEBI" id="CHEBI:132522"/>
        <dbReference type="EC" id="2.4.1.265"/>
    </reaction>
    <physiologicalReaction direction="left-to-right" evidence="10">
        <dbReference type="Rhea" id="RHEA:31308"/>
    </physiologicalReaction>
</comment>
<dbReference type="GO" id="GO:0006487">
    <property type="term" value="P:protein N-linked glycosylation"/>
    <property type="evidence" value="ECO:0007669"/>
    <property type="project" value="TreeGrafter"/>
</dbReference>
<comment type="caution">
    <text evidence="12">The sequence shown here is derived from an EMBL/GenBank/DDBJ whole genome shotgun (WGS) entry which is preliminary data.</text>
</comment>
<dbReference type="Pfam" id="PF03155">
    <property type="entry name" value="Alg6_Alg8"/>
    <property type="match status" value="1"/>
</dbReference>
<dbReference type="EMBL" id="AUPC02000005">
    <property type="protein sequence ID" value="POG82365.1"/>
    <property type="molecule type" value="Genomic_DNA"/>
</dbReference>
<dbReference type="InterPro" id="IPR004856">
    <property type="entry name" value="Glyco_trans_ALG6/ALG8"/>
</dbReference>
<dbReference type="VEuPathDB" id="FungiDB:RhiirFUN_018472"/>
<keyword evidence="4 11" id="KW-0328">Glycosyltransferase</keyword>
<reference evidence="12 13" key="1">
    <citation type="journal article" date="2013" name="Proc. Natl. Acad. Sci. U.S.A.">
        <title>Genome of an arbuscular mycorrhizal fungus provides insight into the oldest plant symbiosis.</title>
        <authorList>
            <person name="Tisserant E."/>
            <person name="Malbreil M."/>
            <person name="Kuo A."/>
            <person name="Kohler A."/>
            <person name="Symeonidi A."/>
            <person name="Balestrini R."/>
            <person name="Charron P."/>
            <person name="Duensing N."/>
            <person name="Frei Dit Frey N."/>
            <person name="Gianinazzi-Pearson V."/>
            <person name="Gilbert L.B."/>
            <person name="Handa Y."/>
            <person name="Herr J.R."/>
            <person name="Hijri M."/>
            <person name="Koul R."/>
            <person name="Kawaguchi M."/>
            <person name="Krajinski F."/>
            <person name="Lammers P.J."/>
            <person name="Masclaux F.G."/>
            <person name="Murat C."/>
            <person name="Morin E."/>
            <person name="Ndikumana S."/>
            <person name="Pagni M."/>
            <person name="Petitpierre D."/>
            <person name="Requena N."/>
            <person name="Rosikiewicz P."/>
            <person name="Riley R."/>
            <person name="Saito K."/>
            <person name="San Clemente H."/>
            <person name="Shapiro H."/>
            <person name="van Tuinen D."/>
            <person name="Becard G."/>
            <person name="Bonfante P."/>
            <person name="Paszkowski U."/>
            <person name="Shachar-Hill Y.Y."/>
            <person name="Tuskan G.A."/>
            <person name="Young P.W."/>
            <person name="Sanders I.R."/>
            <person name="Henrissat B."/>
            <person name="Rensing S.A."/>
            <person name="Grigoriev I.V."/>
            <person name="Corradi N."/>
            <person name="Roux C."/>
            <person name="Martin F."/>
        </authorList>
    </citation>
    <scope>NUCLEOTIDE SEQUENCE [LARGE SCALE GENOMIC DNA]</scope>
    <source>
        <strain evidence="12 13">DAOM 197198</strain>
    </source>
</reference>
<evidence type="ECO:0000256" key="4">
    <source>
        <dbReference type="ARBA" id="ARBA00022676"/>
    </source>
</evidence>
<evidence type="ECO:0000256" key="3">
    <source>
        <dbReference type="ARBA" id="ARBA00008715"/>
    </source>
</evidence>